<dbReference type="Pfam" id="PF13181">
    <property type="entry name" value="TPR_8"/>
    <property type="match status" value="1"/>
</dbReference>
<organism evidence="5 6">
    <name type="scientific">Rotaria sordida</name>
    <dbReference type="NCBI Taxonomy" id="392033"/>
    <lineage>
        <taxon>Eukaryota</taxon>
        <taxon>Metazoa</taxon>
        <taxon>Spiralia</taxon>
        <taxon>Gnathifera</taxon>
        <taxon>Rotifera</taxon>
        <taxon>Eurotatoria</taxon>
        <taxon>Bdelloidea</taxon>
        <taxon>Philodinida</taxon>
        <taxon>Philodinidae</taxon>
        <taxon>Rotaria</taxon>
    </lineage>
</organism>
<dbReference type="PROSITE" id="PS50005">
    <property type="entry name" value="TPR"/>
    <property type="match status" value="1"/>
</dbReference>
<dbReference type="PROSITE" id="PS51996">
    <property type="entry name" value="TR_MART"/>
    <property type="match status" value="1"/>
</dbReference>
<dbReference type="InterPro" id="IPR019734">
    <property type="entry name" value="TPR_rpt"/>
</dbReference>
<dbReference type="GO" id="GO:0005576">
    <property type="term" value="C:extracellular region"/>
    <property type="evidence" value="ECO:0007669"/>
    <property type="project" value="InterPro"/>
</dbReference>
<dbReference type="InterPro" id="IPR011990">
    <property type="entry name" value="TPR-like_helical_dom_sf"/>
</dbReference>
<keyword evidence="2 3" id="KW-0802">TPR repeat</keyword>
<evidence type="ECO:0000313" key="6">
    <source>
        <dbReference type="Proteomes" id="UP000663823"/>
    </source>
</evidence>
<dbReference type="Gene3D" id="1.25.40.10">
    <property type="entry name" value="Tetratricopeptide repeat domain"/>
    <property type="match status" value="2"/>
</dbReference>
<feature type="repeat" description="TPR" evidence="3">
    <location>
        <begin position="1005"/>
        <end position="1038"/>
    </location>
</feature>
<dbReference type="EMBL" id="CAJOAX010006341">
    <property type="protein sequence ID" value="CAF3977710.1"/>
    <property type="molecule type" value="Genomic_DNA"/>
</dbReference>
<dbReference type="SMART" id="SM00028">
    <property type="entry name" value="TPR"/>
    <property type="match status" value="3"/>
</dbReference>
<proteinExistence type="predicted"/>
<evidence type="ECO:0000313" key="5">
    <source>
        <dbReference type="EMBL" id="CAF3977710.1"/>
    </source>
</evidence>
<dbReference type="Pfam" id="PF03496">
    <property type="entry name" value="ADPrib_exo_Tox"/>
    <property type="match status" value="1"/>
</dbReference>
<dbReference type="PANTHER" id="PTHR45641">
    <property type="entry name" value="TETRATRICOPEPTIDE REPEAT PROTEIN (AFU_ORTHOLOGUE AFUA_6G03870)"/>
    <property type="match status" value="1"/>
</dbReference>
<dbReference type="PANTHER" id="PTHR45641:SF19">
    <property type="entry name" value="NEPHROCYSTIN-3"/>
    <property type="match status" value="1"/>
</dbReference>
<keyword evidence="1" id="KW-0677">Repeat</keyword>
<dbReference type="Proteomes" id="UP000663823">
    <property type="component" value="Unassembled WGS sequence"/>
</dbReference>
<evidence type="ECO:0000259" key="4">
    <source>
        <dbReference type="Pfam" id="PF03496"/>
    </source>
</evidence>
<reference evidence="5" key="1">
    <citation type="submission" date="2021-02" db="EMBL/GenBank/DDBJ databases">
        <authorList>
            <person name="Nowell W R."/>
        </authorList>
    </citation>
    <scope>NUCLEOTIDE SEQUENCE</scope>
</reference>
<evidence type="ECO:0000256" key="3">
    <source>
        <dbReference type="PROSITE-ProRule" id="PRU00339"/>
    </source>
</evidence>
<gene>
    <name evidence="5" type="ORF">OTI717_LOCUS27778</name>
</gene>
<protein>
    <recommendedName>
        <fullName evidence="4">ADP ribosyltransferase domain-containing protein</fullName>
    </recommendedName>
</protein>
<name>A0A819MCI1_9BILA</name>
<evidence type="ECO:0000256" key="2">
    <source>
        <dbReference type="ARBA" id="ARBA00022803"/>
    </source>
</evidence>
<evidence type="ECO:0000256" key="1">
    <source>
        <dbReference type="ARBA" id="ARBA00022737"/>
    </source>
</evidence>
<sequence length="1100" mass="128621">MATTRATTRRSQNAVLHVWLDASANSNSSSSKKVEQKLKTKLENFTTLNAINDFEKFSEIHHNETIVLIVSGSYGRQIVPEIHNLTQLLAVYVYCANIERNIQWAKNYTKVSLSKLEVEYVSTDLDDIIKRILSKSKSISKSSEPPPPSIDTLNQDVIWFRLFIQILIRMNDMDQAKTDLLRLWRESYDGNEYELEFADEFEKEFQASDAIRWYMRQRALYELINRACGTMNYNNLYALRFFIKYVCLQLQEAHYQYLKQIDKDGIIVYRGQPMPHEDFELFKTKIRVLFPIKSLFSTSTMKNISLQFARDHYNNNKHVPVMFEIRVEPEKVTLPYADISDFNDFHSEGEVLFMIGTIFQVNDVHYSDSEEIWIIKLSLCGEDHPRLKDMIDYIKYEIKDTANLITLADFFIKIGEYDMAKEYYRKYENQLSINHPDMKRVWQGLSNIADIQGNYFTSMNSHSKAHECFNEQIDICRNLPSHHPQVGKCYANIANLHELQGKNNLALENYEKAYKIFTQSLPAYHPDTTKIEQSIENLSSQKKSTKETSNQSTISKMIEISEDQSEANKIIETFLIVWLDANVNKTEDNEETYKALRTSINYLKTFDNLQEGENYIRSIHREKIILIVSGGFGMEIVPRIHDCEQINSIYVYCSDKARHEQWSKDYPKVKSVITKRKQLVEEIIEDQKIRNKTEDSFPMSILTRTAVAKETTAKDIAKEMGSILWFQLLIDVLLRMEHTDDAKTELIETWGENYTGNSFELKIIKEFKKEYKQEKAVWWYTRESSLYRILNKALREQSIDMIFSFRFFLTELSKQVSQLYQNYMQQLKASNTVSEPIHVYRGQVIAKEELEQMQNSIGGFISINSFFSTSRNKSKAQNFAMGSPVTEKLRRILLKIEIDPRLPTKPFANIEGISYYPNEQEILFMLGSIFRINKIESDEENKLSIINMSLCSEDDFELKELFAYLKKDIGDEASMITLGNILLQMGEYDKGERIFLRMNHQEGLINVAELKGNFYLAMKQYEQAIVYYEQSLKLRLKLLPESHPDIGKSYSSIAMAYEFSKEYPKSIGCYQQAIKQYQRTLKDNHPSITQIMNNLQKLQH</sequence>
<dbReference type="InterPro" id="IPR003540">
    <property type="entry name" value="ADP-ribosyltransferase"/>
</dbReference>
<dbReference type="SUPFAM" id="SSF48452">
    <property type="entry name" value="TPR-like"/>
    <property type="match status" value="2"/>
</dbReference>
<dbReference type="SUPFAM" id="SSF56399">
    <property type="entry name" value="ADP-ribosylation"/>
    <property type="match status" value="2"/>
</dbReference>
<comment type="caution">
    <text evidence="5">The sequence shown here is derived from an EMBL/GenBank/DDBJ whole genome shotgun (WGS) entry which is preliminary data.</text>
</comment>
<feature type="domain" description="ADP ribosyltransferase" evidence="4">
    <location>
        <begin position="757"/>
        <end position="945"/>
    </location>
</feature>
<accession>A0A819MCI1</accession>
<dbReference type="Gene3D" id="3.90.176.10">
    <property type="entry name" value="Toxin ADP-ribosyltransferase, Chain A, domain 1"/>
    <property type="match status" value="2"/>
</dbReference>
<dbReference type="Pfam" id="PF13424">
    <property type="entry name" value="TPR_12"/>
    <property type="match status" value="2"/>
</dbReference>
<dbReference type="AlphaFoldDB" id="A0A819MCI1"/>